<gene>
    <name evidence="2" type="ORF">D7V93_41785</name>
</gene>
<dbReference type="AlphaFoldDB" id="A0A3A8N0E4"/>
<keyword evidence="1" id="KW-0472">Membrane</keyword>
<sequence>ILAGVGVAVVCAAIALGEAVGGVWTRGWVLPHWPDAPAAALEGLSGNVVRMAGTASGLALLCAVLAWRPRLGAGLVVLQGVALFLENGPLYQVSPAEILETPPPFVDRIRASVPAGEPVRVQTVVKGYGAPPLAGYDFKDRLSLAQMVVLAPDTPVFWGLESAGGYLPGESVRVRRLQGDLGRWFGALAPRLSTRFTLARTTELASSGLPPGARVDAQDALFGVTLLAHPDAPERIHLARPECVASPDEALRRMKAPELPPRDVAIVECVTPLPHEPASGTGTVRVTRESPERFSVDVEAAAPAVLVINDAYQPGWSATLDGEPAPILPANVAVRAVAVPAGRHTVALRYRTPGLVAGLWVGVLTLGALGAAMAVSRRRGPRVSRGR</sequence>
<evidence type="ECO:0000256" key="1">
    <source>
        <dbReference type="SAM" id="Phobius"/>
    </source>
</evidence>
<reference evidence="3" key="1">
    <citation type="submission" date="2018-09" db="EMBL/GenBank/DDBJ databases">
        <authorList>
            <person name="Livingstone P.G."/>
            <person name="Whitworth D.E."/>
        </authorList>
    </citation>
    <scope>NUCLEOTIDE SEQUENCE [LARGE SCALE GENOMIC DNA]</scope>
    <source>
        <strain evidence="3">CA051B</strain>
    </source>
</reference>
<keyword evidence="1" id="KW-1133">Transmembrane helix</keyword>
<dbReference type="Pfam" id="PF09586">
    <property type="entry name" value="YfhO"/>
    <property type="match status" value="1"/>
</dbReference>
<name>A0A3A8N0E4_9BACT</name>
<feature type="transmembrane region" description="Helical" evidence="1">
    <location>
        <begin position="355"/>
        <end position="375"/>
    </location>
</feature>
<keyword evidence="3" id="KW-1185">Reference proteome</keyword>
<organism evidence="2 3">
    <name type="scientific">Corallococcus llansteffanensis</name>
    <dbReference type="NCBI Taxonomy" id="2316731"/>
    <lineage>
        <taxon>Bacteria</taxon>
        <taxon>Pseudomonadati</taxon>
        <taxon>Myxococcota</taxon>
        <taxon>Myxococcia</taxon>
        <taxon>Myxococcales</taxon>
        <taxon>Cystobacterineae</taxon>
        <taxon>Myxococcaceae</taxon>
        <taxon>Corallococcus</taxon>
    </lineage>
</organism>
<evidence type="ECO:0008006" key="4">
    <source>
        <dbReference type="Google" id="ProtNLM"/>
    </source>
</evidence>
<accession>A0A3A8N0E4</accession>
<dbReference type="RefSeq" id="WP_147451634.1">
    <property type="nucleotide sequence ID" value="NZ_RAWB01000894.1"/>
</dbReference>
<proteinExistence type="predicted"/>
<protein>
    <recommendedName>
        <fullName evidence="4">YfhO family protein</fullName>
    </recommendedName>
</protein>
<evidence type="ECO:0000313" key="3">
    <source>
        <dbReference type="Proteomes" id="UP000272888"/>
    </source>
</evidence>
<comment type="caution">
    <text evidence="2">The sequence shown here is derived from an EMBL/GenBank/DDBJ whole genome shotgun (WGS) entry which is preliminary data.</text>
</comment>
<feature type="non-terminal residue" evidence="2">
    <location>
        <position position="1"/>
    </location>
</feature>
<dbReference type="PANTHER" id="PTHR38454:SF1">
    <property type="entry name" value="INTEGRAL MEMBRANE PROTEIN"/>
    <property type="match status" value="1"/>
</dbReference>
<dbReference type="InterPro" id="IPR018580">
    <property type="entry name" value="Uncharacterised_YfhO"/>
</dbReference>
<dbReference type="Proteomes" id="UP000272888">
    <property type="component" value="Unassembled WGS sequence"/>
</dbReference>
<dbReference type="EMBL" id="RAWB01000894">
    <property type="protein sequence ID" value="RKH37726.1"/>
    <property type="molecule type" value="Genomic_DNA"/>
</dbReference>
<keyword evidence="1" id="KW-0812">Transmembrane</keyword>
<dbReference type="PANTHER" id="PTHR38454">
    <property type="entry name" value="INTEGRAL MEMBRANE PROTEIN-RELATED"/>
    <property type="match status" value="1"/>
</dbReference>
<evidence type="ECO:0000313" key="2">
    <source>
        <dbReference type="EMBL" id="RKH37726.1"/>
    </source>
</evidence>